<protein>
    <submittedName>
        <fullName evidence="4">O-succinylbenzoic acid--CoA ligase</fullName>
    </submittedName>
</protein>
<dbReference type="Pfam" id="PF00501">
    <property type="entry name" value="AMP-binding"/>
    <property type="match status" value="1"/>
</dbReference>
<dbReference type="InterPro" id="IPR042099">
    <property type="entry name" value="ANL_N_sf"/>
</dbReference>
<dbReference type="PANTHER" id="PTHR43201:SF5">
    <property type="entry name" value="MEDIUM-CHAIN ACYL-COA LIGASE ACSF2, MITOCHONDRIAL"/>
    <property type="match status" value="1"/>
</dbReference>
<sequence length="399" mass="45197">MWRKIYFYKQKQSTKLVKTTQEIVDFPLRICNFIEQLTKMIPSFQNIHLKFQLDGNYFNREELKEVAYSFVKEGKPYEQIMGDFLIDWLNDKEYIDVFTSGSTGKPKSIRLSKQAMVHSALATGDFFGIHPGDAALQCLPSNFIAGKMMLVRAMILGLELDLVVPTSNPLENLEKKYDFCAMVPLQVENSLKHLHNIKTLIVGGAPASNSLVESLQGVSTNIFATYGMTETITHIAAKPLNHLPKGEKGHYKTLPNISVSVDDRNCLVIDAPRITGEKIITNDVVDIISETEFDWLGRVDNVINSGGVKLHPEQIEEKLHLFIKHRFFVTAVDDEQLGKKLILLIEDEKQKLNTAALLKTIQNSKKLSKFEIPKAIYTIKKFVETDTGKVQRLKTLEVL</sequence>
<dbReference type="EMBL" id="QBKT01000002">
    <property type="protein sequence ID" value="PTX62820.1"/>
    <property type="molecule type" value="Genomic_DNA"/>
</dbReference>
<evidence type="ECO:0000256" key="1">
    <source>
        <dbReference type="ARBA" id="ARBA00006432"/>
    </source>
</evidence>
<dbReference type="Proteomes" id="UP000244090">
    <property type="component" value="Unassembled WGS sequence"/>
</dbReference>
<dbReference type="PANTHER" id="PTHR43201">
    <property type="entry name" value="ACYL-COA SYNTHETASE"/>
    <property type="match status" value="1"/>
</dbReference>
<dbReference type="InterPro" id="IPR000873">
    <property type="entry name" value="AMP-dep_synth/lig_dom"/>
</dbReference>
<evidence type="ECO:0000313" key="4">
    <source>
        <dbReference type="EMBL" id="PTX62820.1"/>
    </source>
</evidence>
<dbReference type="Gene3D" id="3.40.50.12780">
    <property type="entry name" value="N-terminal domain of ligase-like"/>
    <property type="match status" value="1"/>
</dbReference>
<evidence type="ECO:0000313" key="5">
    <source>
        <dbReference type="Proteomes" id="UP000244090"/>
    </source>
</evidence>
<dbReference type="InterPro" id="IPR045851">
    <property type="entry name" value="AMP-bd_C_sf"/>
</dbReference>
<keyword evidence="5" id="KW-1185">Reference proteome</keyword>
<dbReference type="GO" id="GO:0006631">
    <property type="term" value="P:fatty acid metabolic process"/>
    <property type="evidence" value="ECO:0007669"/>
    <property type="project" value="TreeGrafter"/>
</dbReference>
<feature type="domain" description="AMP-dependent synthetase/ligase" evidence="3">
    <location>
        <begin position="97"/>
        <end position="265"/>
    </location>
</feature>
<proteinExistence type="inferred from homology"/>
<dbReference type="Gene3D" id="3.30.300.30">
    <property type="match status" value="1"/>
</dbReference>
<evidence type="ECO:0000259" key="3">
    <source>
        <dbReference type="Pfam" id="PF00501"/>
    </source>
</evidence>
<dbReference type="SUPFAM" id="SSF56801">
    <property type="entry name" value="Acetyl-CoA synthetase-like"/>
    <property type="match status" value="1"/>
</dbReference>
<dbReference type="AlphaFoldDB" id="A0A2T6C3B8"/>
<name>A0A2T6C3B8_9FLAO</name>
<comment type="similarity">
    <text evidence="1">Belongs to the ATP-dependent AMP-binding enzyme family.</text>
</comment>
<evidence type="ECO:0000256" key="2">
    <source>
        <dbReference type="ARBA" id="ARBA00022598"/>
    </source>
</evidence>
<comment type="caution">
    <text evidence="4">The sequence shown here is derived from an EMBL/GenBank/DDBJ whole genome shotgun (WGS) entry which is preliminary data.</text>
</comment>
<keyword evidence="2 4" id="KW-0436">Ligase</keyword>
<reference evidence="4 5" key="1">
    <citation type="submission" date="2018-04" db="EMBL/GenBank/DDBJ databases">
        <title>Genomic Encyclopedia of Archaeal and Bacterial Type Strains, Phase II (KMG-II): from individual species to whole genera.</title>
        <authorList>
            <person name="Goeker M."/>
        </authorList>
    </citation>
    <scope>NUCLEOTIDE SEQUENCE [LARGE SCALE GENOMIC DNA]</scope>
    <source>
        <strain evidence="4 5">DSM 25731</strain>
    </source>
</reference>
<gene>
    <name evidence="4" type="ORF">C8N46_102220</name>
</gene>
<dbReference type="GO" id="GO:0031956">
    <property type="term" value="F:medium-chain fatty acid-CoA ligase activity"/>
    <property type="evidence" value="ECO:0007669"/>
    <property type="project" value="TreeGrafter"/>
</dbReference>
<organism evidence="4 5">
    <name type="scientific">Kordia periserrulae</name>
    <dbReference type="NCBI Taxonomy" id="701523"/>
    <lineage>
        <taxon>Bacteria</taxon>
        <taxon>Pseudomonadati</taxon>
        <taxon>Bacteroidota</taxon>
        <taxon>Flavobacteriia</taxon>
        <taxon>Flavobacteriales</taxon>
        <taxon>Flavobacteriaceae</taxon>
        <taxon>Kordia</taxon>
    </lineage>
</organism>
<accession>A0A2T6C3B8</accession>